<evidence type="ECO:0000256" key="1">
    <source>
        <dbReference type="SAM" id="Phobius"/>
    </source>
</evidence>
<sequence length="64" mass="6879">MSFLNTRNRGAEKLMAFGPLGFLFALILGHDGHLSKTPLAIGAGLGLLGLVFKLAHRTTKEDML</sequence>
<dbReference type="AlphaFoldDB" id="A0A7Y9TH56"/>
<gene>
    <name evidence="2" type="ORF">HDF17_002534</name>
</gene>
<keyword evidence="1" id="KW-0812">Transmembrane</keyword>
<keyword evidence="1" id="KW-0472">Membrane</keyword>
<keyword evidence="3" id="KW-1185">Reference proteome</keyword>
<accession>A0A7Y9TH56</accession>
<dbReference type="Proteomes" id="UP000589520">
    <property type="component" value="Unassembled WGS sequence"/>
</dbReference>
<keyword evidence="1" id="KW-1133">Transmembrane helix</keyword>
<organism evidence="2 3">
    <name type="scientific">Granulicella arctica</name>
    <dbReference type="NCBI Taxonomy" id="940613"/>
    <lineage>
        <taxon>Bacteria</taxon>
        <taxon>Pseudomonadati</taxon>
        <taxon>Acidobacteriota</taxon>
        <taxon>Terriglobia</taxon>
        <taxon>Terriglobales</taxon>
        <taxon>Acidobacteriaceae</taxon>
        <taxon>Granulicella</taxon>
    </lineage>
</organism>
<reference evidence="2 3" key="1">
    <citation type="submission" date="2020-07" db="EMBL/GenBank/DDBJ databases">
        <title>Genomic Encyclopedia of Type Strains, Phase IV (KMG-V): Genome sequencing to study the core and pangenomes of soil and plant-associated prokaryotes.</title>
        <authorList>
            <person name="Whitman W."/>
        </authorList>
    </citation>
    <scope>NUCLEOTIDE SEQUENCE [LARGE SCALE GENOMIC DNA]</scope>
    <source>
        <strain evidence="2 3">X4EP2</strain>
    </source>
</reference>
<dbReference type="EMBL" id="JACCCW010000002">
    <property type="protein sequence ID" value="NYF80214.1"/>
    <property type="molecule type" value="Genomic_DNA"/>
</dbReference>
<name>A0A7Y9TH56_9BACT</name>
<evidence type="ECO:0000313" key="3">
    <source>
        <dbReference type="Proteomes" id="UP000589520"/>
    </source>
</evidence>
<evidence type="ECO:0000313" key="2">
    <source>
        <dbReference type="EMBL" id="NYF80214.1"/>
    </source>
</evidence>
<proteinExistence type="predicted"/>
<feature type="transmembrane region" description="Helical" evidence="1">
    <location>
        <begin position="39"/>
        <end position="55"/>
    </location>
</feature>
<comment type="caution">
    <text evidence="2">The sequence shown here is derived from an EMBL/GenBank/DDBJ whole genome shotgun (WGS) entry which is preliminary data.</text>
</comment>
<protein>
    <submittedName>
        <fullName evidence="2">Uncharacterized protein</fullName>
    </submittedName>
</protein>